<dbReference type="InterPro" id="IPR001584">
    <property type="entry name" value="Integrase_cat-core"/>
</dbReference>
<gene>
    <name evidence="3" type="ORF">TCAL_10919</name>
</gene>
<proteinExistence type="predicted"/>
<evidence type="ECO:0000313" key="3">
    <source>
        <dbReference type="EMBL" id="TRY79835.1"/>
    </source>
</evidence>
<dbReference type="GO" id="GO:0015074">
    <property type="term" value="P:DNA integration"/>
    <property type="evidence" value="ECO:0007669"/>
    <property type="project" value="InterPro"/>
</dbReference>
<dbReference type="Proteomes" id="UP000318571">
    <property type="component" value="Chromosome 6"/>
</dbReference>
<name>A0A553PQ75_TIGCA</name>
<evidence type="ECO:0000313" key="4">
    <source>
        <dbReference type="Proteomes" id="UP000318571"/>
    </source>
</evidence>
<protein>
    <recommendedName>
        <fullName evidence="2">Integrase catalytic domain-containing protein</fullName>
    </recommendedName>
</protein>
<dbReference type="SUPFAM" id="SSF53098">
    <property type="entry name" value="Ribonuclease H-like"/>
    <property type="match status" value="1"/>
</dbReference>
<keyword evidence="4" id="KW-1185">Reference proteome</keyword>
<evidence type="ECO:0000256" key="1">
    <source>
        <dbReference type="SAM" id="MobiDB-lite"/>
    </source>
</evidence>
<dbReference type="GO" id="GO:0003676">
    <property type="term" value="F:nucleic acid binding"/>
    <property type="evidence" value="ECO:0007669"/>
    <property type="project" value="InterPro"/>
</dbReference>
<feature type="domain" description="Integrase catalytic" evidence="2">
    <location>
        <begin position="1"/>
        <end position="105"/>
    </location>
</feature>
<sequence>MVKVSIDLFDLGGQSFLVLIDRYSGYPFVAHLKVTTTSAVCLTLLGWFWENGFPAHIKSDNADGYSPAFAFFGRHLRGLLPDVRPSPQPPLGFAEARSRSRTTSI</sequence>
<accession>A0A553PQ75</accession>
<evidence type="ECO:0000259" key="2">
    <source>
        <dbReference type="PROSITE" id="PS50994"/>
    </source>
</evidence>
<dbReference type="PROSITE" id="PS50994">
    <property type="entry name" value="INTEGRASE"/>
    <property type="match status" value="1"/>
</dbReference>
<organism evidence="3 4">
    <name type="scientific">Tigriopus californicus</name>
    <name type="common">Marine copepod</name>
    <dbReference type="NCBI Taxonomy" id="6832"/>
    <lineage>
        <taxon>Eukaryota</taxon>
        <taxon>Metazoa</taxon>
        <taxon>Ecdysozoa</taxon>
        <taxon>Arthropoda</taxon>
        <taxon>Crustacea</taxon>
        <taxon>Multicrustacea</taxon>
        <taxon>Hexanauplia</taxon>
        <taxon>Copepoda</taxon>
        <taxon>Harpacticoida</taxon>
        <taxon>Harpacticidae</taxon>
        <taxon>Tigriopus</taxon>
    </lineage>
</organism>
<feature type="region of interest" description="Disordered" evidence="1">
    <location>
        <begin position="84"/>
        <end position="105"/>
    </location>
</feature>
<dbReference type="AlphaFoldDB" id="A0A553PQ75"/>
<dbReference type="EMBL" id="VCGU01000002">
    <property type="protein sequence ID" value="TRY79835.1"/>
    <property type="molecule type" value="Genomic_DNA"/>
</dbReference>
<comment type="caution">
    <text evidence="3">The sequence shown here is derived from an EMBL/GenBank/DDBJ whole genome shotgun (WGS) entry which is preliminary data.</text>
</comment>
<reference evidence="3 4" key="1">
    <citation type="journal article" date="2018" name="Nat. Ecol. Evol.">
        <title>Genomic signatures of mitonuclear coevolution across populations of Tigriopus californicus.</title>
        <authorList>
            <person name="Barreto F.S."/>
            <person name="Watson E.T."/>
            <person name="Lima T.G."/>
            <person name="Willett C.S."/>
            <person name="Edmands S."/>
            <person name="Li W."/>
            <person name="Burton R.S."/>
        </authorList>
    </citation>
    <scope>NUCLEOTIDE SEQUENCE [LARGE SCALE GENOMIC DNA]</scope>
    <source>
        <strain evidence="3 4">San Diego</strain>
    </source>
</reference>
<dbReference type="Gene3D" id="3.30.420.10">
    <property type="entry name" value="Ribonuclease H-like superfamily/Ribonuclease H"/>
    <property type="match status" value="1"/>
</dbReference>
<dbReference type="InterPro" id="IPR012337">
    <property type="entry name" value="RNaseH-like_sf"/>
</dbReference>
<dbReference type="InterPro" id="IPR036397">
    <property type="entry name" value="RNaseH_sf"/>
</dbReference>